<gene>
    <name evidence="1" type="ORF">M4438_36180</name>
</gene>
<proteinExistence type="predicted"/>
<keyword evidence="2" id="KW-1185">Reference proteome</keyword>
<sequence length="256" mass="27947">MTDQHTDVPAQPLNREQQIARDAARRTLYEALRDAGQTPLEVPGRANNPSITIRTAHTAGYGSGAWWLTREETLPAHDPEGHIQQVLQEQGIDARAVIDEMSLWLTVASTVDAERLTELVTANITPVRRAALRLGEVLTRAGITPGTAADAARVRIGPLELPDTLRLLTALHAGAVEKFSLEHMYWGEMEKLADELMLTLERAAGARVSVDAEPGCRTCSRPDQVVVGSLETARAHQLADRIEQFLTAEQAQGATR</sequence>
<reference evidence="1 2" key="1">
    <citation type="submission" date="2022-05" db="EMBL/GenBank/DDBJ databases">
        <title>Genome Resource of Streptomyces lavenduligriseus GA1-1, a Strain with Broad-Spectrum Antifungal Activity against Phytopathogenic Fungi.</title>
        <authorList>
            <person name="Qi D."/>
        </authorList>
    </citation>
    <scope>NUCLEOTIDE SEQUENCE [LARGE SCALE GENOMIC DNA]</scope>
    <source>
        <strain evidence="1 2">GA1-1</strain>
    </source>
</reference>
<accession>A0ABT0P792</accession>
<name>A0ABT0P792_9ACTN</name>
<dbReference type="EMBL" id="JAMCCK010000088">
    <property type="protein sequence ID" value="MCL3998872.1"/>
    <property type="molecule type" value="Genomic_DNA"/>
</dbReference>
<dbReference type="RefSeq" id="WP_249493431.1">
    <property type="nucleotide sequence ID" value="NZ_JAMCCK010000088.1"/>
</dbReference>
<protein>
    <submittedName>
        <fullName evidence="1">Uncharacterized protein</fullName>
    </submittedName>
</protein>
<organism evidence="1 2">
    <name type="scientific">Streptomyces lavenduligriseus</name>
    <dbReference type="NCBI Taxonomy" id="67315"/>
    <lineage>
        <taxon>Bacteria</taxon>
        <taxon>Bacillati</taxon>
        <taxon>Actinomycetota</taxon>
        <taxon>Actinomycetes</taxon>
        <taxon>Kitasatosporales</taxon>
        <taxon>Streptomycetaceae</taxon>
        <taxon>Streptomyces</taxon>
    </lineage>
</organism>
<evidence type="ECO:0000313" key="1">
    <source>
        <dbReference type="EMBL" id="MCL3998872.1"/>
    </source>
</evidence>
<evidence type="ECO:0000313" key="2">
    <source>
        <dbReference type="Proteomes" id="UP001202052"/>
    </source>
</evidence>
<comment type="caution">
    <text evidence="1">The sequence shown here is derived from an EMBL/GenBank/DDBJ whole genome shotgun (WGS) entry which is preliminary data.</text>
</comment>
<dbReference type="Proteomes" id="UP001202052">
    <property type="component" value="Unassembled WGS sequence"/>
</dbReference>